<keyword evidence="3" id="KW-1185">Reference proteome</keyword>
<organism evidence="2 3">
    <name type="scientific">Carboxydichorda subterranea</name>
    <dbReference type="NCBI Taxonomy" id="3109565"/>
    <lineage>
        <taxon>Bacteria</taxon>
        <taxon>Bacillati</taxon>
        <taxon>Bacillota</taxon>
        <taxon>Limnochordia</taxon>
        <taxon>Limnochordales</taxon>
        <taxon>Geochordaceae</taxon>
        <taxon>Carboxydichorda</taxon>
    </lineage>
</organism>
<proteinExistence type="predicted"/>
<dbReference type="RefSeq" id="WP_324715383.1">
    <property type="nucleotide sequence ID" value="NZ_CP141615.1"/>
</dbReference>
<evidence type="ECO:0000313" key="2">
    <source>
        <dbReference type="EMBL" id="WRP16110.1"/>
    </source>
</evidence>
<accession>A0ABZ1BU08</accession>
<reference evidence="2 3" key="1">
    <citation type="journal article" date="2024" name="Front. Microbiol.">
        <title>Novel thermophilic genera Geochorda gen. nov. and Carboxydochorda gen. nov. from the deep terrestrial subsurface reveal the ecophysiological diversity in the class Limnochordia.</title>
        <authorList>
            <person name="Karnachuk O.V."/>
            <person name="Lukina A.P."/>
            <person name="Avakyan M.R."/>
            <person name="Kadnikov V.V."/>
            <person name="Begmatov S."/>
            <person name="Beletsky A.V."/>
            <person name="Vlasova K.G."/>
            <person name="Novikov A.A."/>
            <person name="Shcherbakova V.A."/>
            <person name="Mardanov A.V."/>
            <person name="Ravin N.V."/>
        </authorList>
    </citation>
    <scope>NUCLEOTIDE SEQUENCE [LARGE SCALE GENOMIC DNA]</scope>
    <source>
        <strain evidence="2 3">L945</strain>
    </source>
</reference>
<feature type="region of interest" description="Disordered" evidence="1">
    <location>
        <begin position="27"/>
        <end position="124"/>
    </location>
</feature>
<feature type="compositionally biased region" description="Low complexity" evidence="1">
    <location>
        <begin position="52"/>
        <end position="124"/>
    </location>
</feature>
<protein>
    <submittedName>
        <fullName evidence="2">Uncharacterized protein</fullName>
    </submittedName>
</protein>
<evidence type="ECO:0000256" key="1">
    <source>
        <dbReference type="SAM" id="MobiDB-lite"/>
    </source>
</evidence>
<gene>
    <name evidence="2" type="ORF">U7230_08310</name>
</gene>
<dbReference type="Proteomes" id="UP001332192">
    <property type="component" value="Chromosome"/>
</dbReference>
<name>A0ABZ1BU08_9FIRM</name>
<dbReference type="EMBL" id="CP141615">
    <property type="protein sequence ID" value="WRP16110.1"/>
    <property type="molecule type" value="Genomic_DNA"/>
</dbReference>
<sequence length="194" mass="19760">MSLTREQQDEIQRIVTQQINDVLKRRLLRAPVQPVTPQPLVPPGGGARREAQQGGILGPAAPGSAPASTNPGVNWWAAPQGAGQPSAQQHGSGDPSQPQSAGPEQQAAPGPAQPGQTGAQGHAVGSAAAAFDNASAGAVAAAVAQALVEAQTTLTMQLKATLVRLKDVVTEAQELSRRMERLLGEAPASDEPSG</sequence>
<evidence type="ECO:0000313" key="3">
    <source>
        <dbReference type="Proteomes" id="UP001332192"/>
    </source>
</evidence>